<comment type="caution">
    <text evidence="3">The sequence shown here is derived from an EMBL/GenBank/DDBJ whole genome shotgun (WGS) entry which is preliminary data.</text>
</comment>
<organism evidence="3 4">
    <name type="scientific">Bowmanella pacifica</name>
    <dbReference type="NCBI Taxonomy" id="502051"/>
    <lineage>
        <taxon>Bacteria</taxon>
        <taxon>Pseudomonadati</taxon>
        <taxon>Pseudomonadota</taxon>
        <taxon>Gammaproteobacteria</taxon>
        <taxon>Alteromonadales</taxon>
        <taxon>Alteromonadaceae</taxon>
        <taxon>Bowmanella</taxon>
    </lineage>
</organism>
<dbReference type="AlphaFoldDB" id="A0A917YRM0"/>
<gene>
    <name evidence="3" type="ORF">GCM10010982_04130</name>
</gene>
<feature type="chain" id="PRO_5038031330" description="Solute-binding protein family 3/N-terminal domain-containing protein" evidence="1">
    <location>
        <begin position="19"/>
        <end position="246"/>
    </location>
</feature>
<reference evidence="3" key="2">
    <citation type="submission" date="2020-09" db="EMBL/GenBank/DDBJ databases">
        <authorList>
            <person name="Sun Q."/>
            <person name="Zhou Y."/>
        </authorList>
    </citation>
    <scope>NUCLEOTIDE SEQUENCE</scope>
    <source>
        <strain evidence="3">CGMCC 1.7086</strain>
    </source>
</reference>
<dbReference type="Pfam" id="PF00497">
    <property type="entry name" value="SBP_bac_3"/>
    <property type="match status" value="1"/>
</dbReference>
<keyword evidence="4" id="KW-1185">Reference proteome</keyword>
<dbReference type="Gene3D" id="3.40.190.10">
    <property type="entry name" value="Periplasmic binding protein-like II"/>
    <property type="match status" value="2"/>
</dbReference>
<sequence length="246" mass="28101">MKCICSLFLALLCAQAQALPELVIYTQNLEPYHYMEEGEPRGINYELVRQALEQEGVNYRVERVNWARAVKLVQDTPNTALLTLPRNIHRETQFKWVGPLLSSQPYFYRLKQNDEVQLSTLNDALSLRIAVVRNGEWHQRLLALGMNEGELLFPVTHISDTYNMLFLGRVELIPGSDITMPFMAREAGYGAELLTPALALPKRSIGNHLALNTHADAQLVQRLNQRIELLKAQGLLHKLKNQYQLD</sequence>
<evidence type="ECO:0000259" key="2">
    <source>
        <dbReference type="Pfam" id="PF00497"/>
    </source>
</evidence>
<feature type="signal peptide" evidence="1">
    <location>
        <begin position="1"/>
        <end position="18"/>
    </location>
</feature>
<name>A0A917YRM0_9ALTE</name>
<dbReference type="Proteomes" id="UP000606935">
    <property type="component" value="Unassembled WGS sequence"/>
</dbReference>
<dbReference type="InterPro" id="IPR001638">
    <property type="entry name" value="Solute-binding_3/MltF_N"/>
</dbReference>
<evidence type="ECO:0000313" key="3">
    <source>
        <dbReference type="EMBL" id="GGO64513.1"/>
    </source>
</evidence>
<evidence type="ECO:0000313" key="4">
    <source>
        <dbReference type="Proteomes" id="UP000606935"/>
    </source>
</evidence>
<reference evidence="3" key="1">
    <citation type="journal article" date="2014" name="Int. J. Syst. Evol. Microbiol.">
        <title>Complete genome sequence of Corynebacterium casei LMG S-19264T (=DSM 44701T), isolated from a smear-ripened cheese.</title>
        <authorList>
            <consortium name="US DOE Joint Genome Institute (JGI-PGF)"/>
            <person name="Walter F."/>
            <person name="Albersmeier A."/>
            <person name="Kalinowski J."/>
            <person name="Ruckert C."/>
        </authorList>
    </citation>
    <scope>NUCLEOTIDE SEQUENCE</scope>
    <source>
        <strain evidence="3">CGMCC 1.7086</strain>
    </source>
</reference>
<accession>A0A917YRM0</accession>
<evidence type="ECO:0000256" key="1">
    <source>
        <dbReference type="SAM" id="SignalP"/>
    </source>
</evidence>
<dbReference type="SUPFAM" id="SSF53850">
    <property type="entry name" value="Periplasmic binding protein-like II"/>
    <property type="match status" value="1"/>
</dbReference>
<dbReference type="PANTHER" id="PTHR38834">
    <property type="entry name" value="PERIPLASMIC SUBSTRATE BINDING PROTEIN FAMILY 3"/>
    <property type="match status" value="1"/>
</dbReference>
<keyword evidence="1" id="KW-0732">Signal</keyword>
<protein>
    <recommendedName>
        <fullName evidence="2">Solute-binding protein family 3/N-terminal domain-containing protein</fullName>
    </recommendedName>
</protein>
<dbReference type="PANTHER" id="PTHR38834:SF3">
    <property type="entry name" value="SOLUTE-BINDING PROTEIN FAMILY 3_N-TERMINAL DOMAIN-CONTAINING PROTEIN"/>
    <property type="match status" value="1"/>
</dbReference>
<feature type="domain" description="Solute-binding protein family 3/N-terminal" evidence="2">
    <location>
        <begin position="23"/>
        <end position="243"/>
    </location>
</feature>
<proteinExistence type="predicted"/>
<dbReference type="EMBL" id="BMLS01000001">
    <property type="protein sequence ID" value="GGO64513.1"/>
    <property type="molecule type" value="Genomic_DNA"/>
</dbReference>
<dbReference type="RefSeq" id="WP_188689568.1">
    <property type="nucleotide sequence ID" value="NZ_BMLS01000001.1"/>
</dbReference>